<dbReference type="Pfam" id="PF04548">
    <property type="entry name" value="AIG1"/>
    <property type="match status" value="1"/>
</dbReference>
<evidence type="ECO:0000313" key="5">
    <source>
        <dbReference type="Ensembl" id="ENSONIP00000015934.1"/>
    </source>
</evidence>
<dbReference type="GO" id="GO:0005525">
    <property type="term" value="F:GTP binding"/>
    <property type="evidence" value="ECO:0007669"/>
    <property type="project" value="UniProtKB-KW"/>
</dbReference>
<dbReference type="SUPFAM" id="SSF52540">
    <property type="entry name" value="P-loop containing nucleoside triphosphate hydrolases"/>
    <property type="match status" value="1"/>
</dbReference>
<comment type="similarity">
    <text evidence="1">Belongs to the TRAFAC class TrmE-Era-EngA-EngB-Septin-like GTPase superfamily. AIG1/Toc34/Toc159-like paraseptin GTPase family. IAN subfamily.</text>
</comment>
<dbReference type="InParanoid" id="I3K489"/>
<dbReference type="GeneID" id="102078210"/>
<dbReference type="OMA" id="HINECRK"/>
<dbReference type="PANTHER" id="PTHR10903:SF188">
    <property type="entry name" value="GTPASE IMAP FAMILY MEMBER 2-LIKE-RELATED"/>
    <property type="match status" value="1"/>
</dbReference>
<proteinExistence type="inferred from homology"/>
<keyword evidence="2" id="KW-0547">Nucleotide-binding</keyword>
<keyword evidence="3" id="KW-0342">GTP-binding</keyword>
<reference evidence="5" key="2">
    <citation type="submission" date="2025-08" db="UniProtKB">
        <authorList>
            <consortium name="Ensembl"/>
        </authorList>
    </citation>
    <scope>IDENTIFICATION</scope>
</reference>
<dbReference type="STRING" id="8128.ENSONIP00000015934"/>
<reference evidence="6" key="1">
    <citation type="submission" date="2012-01" db="EMBL/GenBank/DDBJ databases">
        <title>The Genome Sequence of Oreochromis niloticus (Nile Tilapia).</title>
        <authorList>
            <consortium name="Broad Institute Genome Assembly Team"/>
            <consortium name="Broad Institute Sequencing Platform"/>
            <person name="Di Palma F."/>
            <person name="Johnson J."/>
            <person name="Lander E.S."/>
            <person name="Lindblad-Toh K."/>
        </authorList>
    </citation>
    <scope>NUCLEOTIDE SEQUENCE [LARGE SCALE GENOMIC DNA]</scope>
</reference>
<dbReference type="KEGG" id="onl:102078210"/>
<keyword evidence="6" id="KW-1185">Reference proteome</keyword>
<dbReference type="Gene3D" id="3.40.50.300">
    <property type="entry name" value="P-loop containing nucleotide triphosphate hydrolases"/>
    <property type="match status" value="1"/>
</dbReference>
<sequence length="211" mass="24089">MSSAKHSRERENIFNIILLGNSGTGKSASGNTLLNAGKHQRSSHQCFASYPSSTPVTTRCKGIVVEMFGTQVRVVDTPDFFYEDQPVEKVQLEECKKYCKRRQHVMLLVLQLGRFTDGERGLLEKLEKNFGTIRNNTIVLFTHGEDLHCDVRKFIGERTHLRRIVQACGNRYHVFKNTSKDSGQVKALFKRFEDMFPNFNIKQSSAMFCCG</sequence>
<dbReference type="PROSITE" id="PS51720">
    <property type="entry name" value="G_AIG1"/>
    <property type="match status" value="1"/>
</dbReference>
<evidence type="ECO:0000313" key="6">
    <source>
        <dbReference type="Proteomes" id="UP000005207"/>
    </source>
</evidence>
<protein>
    <submittedName>
        <fullName evidence="5">GTPase IMAP family member 2</fullName>
    </submittedName>
</protein>
<accession>I3K489</accession>
<dbReference type="GeneTree" id="ENSGT01140000282522"/>
<evidence type="ECO:0000256" key="3">
    <source>
        <dbReference type="ARBA" id="ARBA00023134"/>
    </source>
</evidence>
<dbReference type="HOGENOM" id="CLU_010468_3_3_1"/>
<dbReference type="PANTHER" id="PTHR10903">
    <property type="entry name" value="GTPASE, IMAP FAMILY MEMBER-RELATED"/>
    <property type="match status" value="1"/>
</dbReference>
<reference evidence="5" key="3">
    <citation type="submission" date="2025-09" db="UniProtKB">
        <authorList>
            <consortium name="Ensembl"/>
        </authorList>
    </citation>
    <scope>IDENTIFICATION</scope>
</reference>
<dbReference type="InterPro" id="IPR006703">
    <property type="entry name" value="G_AIG1"/>
</dbReference>
<dbReference type="RefSeq" id="XP_019217610.1">
    <property type="nucleotide sequence ID" value="XM_019362065.2"/>
</dbReference>
<dbReference type="AlphaFoldDB" id="I3K489"/>
<organism evidence="5 6">
    <name type="scientific">Oreochromis niloticus</name>
    <name type="common">Nile tilapia</name>
    <name type="synonym">Tilapia nilotica</name>
    <dbReference type="NCBI Taxonomy" id="8128"/>
    <lineage>
        <taxon>Eukaryota</taxon>
        <taxon>Metazoa</taxon>
        <taxon>Chordata</taxon>
        <taxon>Craniata</taxon>
        <taxon>Vertebrata</taxon>
        <taxon>Euteleostomi</taxon>
        <taxon>Actinopterygii</taxon>
        <taxon>Neopterygii</taxon>
        <taxon>Teleostei</taxon>
        <taxon>Neoteleostei</taxon>
        <taxon>Acanthomorphata</taxon>
        <taxon>Ovalentaria</taxon>
        <taxon>Cichlomorphae</taxon>
        <taxon>Cichliformes</taxon>
        <taxon>Cichlidae</taxon>
        <taxon>African cichlids</taxon>
        <taxon>Pseudocrenilabrinae</taxon>
        <taxon>Oreochromini</taxon>
        <taxon>Oreochromis</taxon>
    </lineage>
</organism>
<dbReference type="Ensembl" id="ENSONIT00000015949.2">
    <property type="protein sequence ID" value="ENSONIP00000015934.1"/>
    <property type="gene ID" value="ENSONIG00000012661.2"/>
</dbReference>
<evidence type="ECO:0000256" key="2">
    <source>
        <dbReference type="ARBA" id="ARBA00022741"/>
    </source>
</evidence>
<dbReference type="InterPro" id="IPR027417">
    <property type="entry name" value="P-loop_NTPase"/>
</dbReference>
<gene>
    <name evidence="5" type="primary">LOC102078210</name>
</gene>
<evidence type="ECO:0000256" key="1">
    <source>
        <dbReference type="ARBA" id="ARBA00008535"/>
    </source>
</evidence>
<dbReference type="Proteomes" id="UP000005207">
    <property type="component" value="Linkage group LG7"/>
</dbReference>
<dbReference type="InterPro" id="IPR045058">
    <property type="entry name" value="GIMA/IAN/Toc"/>
</dbReference>
<evidence type="ECO:0000259" key="4">
    <source>
        <dbReference type="PROSITE" id="PS51720"/>
    </source>
</evidence>
<name>I3K489_ORENI</name>
<feature type="domain" description="AIG1-type G" evidence="4">
    <location>
        <begin position="11"/>
        <end position="211"/>
    </location>
</feature>
<dbReference type="OrthoDB" id="8954335at2759"/>